<comment type="similarity">
    <text evidence="2">Belongs to the EamA transporter family.</text>
</comment>
<evidence type="ECO:0000313" key="8">
    <source>
        <dbReference type="EMBL" id="REH00120.1"/>
    </source>
</evidence>
<dbReference type="EMBL" id="QUNI01000003">
    <property type="protein sequence ID" value="REH00120.1"/>
    <property type="molecule type" value="Genomic_DNA"/>
</dbReference>
<keyword evidence="4 6" id="KW-1133">Transmembrane helix</keyword>
<feature type="transmembrane region" description="Helical" evidence="6">
    <location>
        <begin position="78"/>
        <end position="97"/>
    </location>
</feature>
<sequence>MLNLLQICIKIKFMISKQLKWIYLLVLSLIWGSSFILIKKGLIGLTAFQLGSLRIIFAALFLLIIGFKSLLKIPSHKWKYIALTSLFGTFIPAYLFAIAETQIDSSITAILNSLTPLNTLILGAAFFGITFRRNQIWGVVIGLVGCLLLVFNGAVNHPEQNYYYAVLVLIASICYATNVNLIKKYLSDLTSLSITTGNFLVLLFPALGILFFTDLFEIVHVEKVQHSLWFILILGVVGTGIANIIFFKLIQMSSPVFATSVTYLIPIVAIFWGMLDNEVLTFVQCIGAFIILIGVYLSAKK</sequence>
<dbReference type="AlphaFoldDB" id="A0A3E0ERV9"/>
<feature type="transmembrane region" description="Helical" evidence="6">
    <location>
        <begin position="228"/>
        <end position="249"/>
    </location>
</feature>
<dbReference type="Pfam" id="PF00892">
    <property type="entry name" value="EamA"/>
    <property type="match status" value="2"/>
</dbReference>
<feature type="transmembrane region" description="Helical" evidence="6">
    <location>
        <begin position="136"/>
        <end position="155"/>
    </location>
</feature>
<evidence type="ECO:0000259" key="7">
    <source>
        <dbReference type="Pfam" id="PF00892"/>
    </source>
</evidence>
<protein>
    <submittedName>
        <fullName evidence="8">EamA-like transporter family protein</fullName>
    </submittedName>
</protein>
<evidence type="ECO:0000256" key="3">
    <source>
        <dbReference type="ARBA" id="ARBA00022692"/>
    </source>
</evidence>
<evidence type="ECO:0000256" key="6">
    <source>
        <dbReference type="SAM" id="Phobius"/>
    </source>
</evidence>
<feature type="domain" description="EamA" evidence="7">
    <location>
        <begin position="22"/>
        <end position="150"/>
    </location>
</feature>
<feature type="transmembrane region" description="Helical" evidence="6">
    <location>
        <begin position="194"/>
        <end position="216"/>
    </location>
</feature>
<dbReference type="PANTHER" id="PTHR32322:SF2">
    <property type="entry name" value="EAMA DOMAIN-CONTAINING PROTEIN"/>
    <property type="match status" value="1"/>
</dbReference>
<reference evidence="8 9" key="1">
    <citation type="submission" date="2018-08" db="EMBL/GenBank/DDBJ databases">
        <title>Genomic Encyclopedia of Archaeal and Bacterial Type Strains, Phase II (KMG-II): from individual species to whole genera.</title>
        <authorList>
            <person name="Goeker M."/>
        </authorList>
    </citation>
    <scope>NUCLEOTIDE SEQUENCE [LARGE SCALE GENOMIC DNA]</scope>
    <source>
        <strain evidence="8 9">DSM 100880</strain>
    </source>
</reference>
<keyword evidence="3 6" id="KW-0812">Transmembrane</keyword>
<dbReference type="InterPro" id="IPR037185">
    <property type="entry name" value="EmrE-like"/>
</dbReference>
<feature type="domain" description="EamA" evidence="7">
    <location>
        <begin position="165"/>
        <end position="298"/>
    </location>
</feature>
<feature type="transmembrane region" description="Helical" evidence="6">
    <location>
        <begin position="161"/>
        <end position="182"/>
    </location>
</feature>
<feature type="transmembrane region" description="Helical" evidence="6">
    <location>
        <begin position="256"/>
        <end position="275"/>
    </location>
</feature>
<dbReference type="Proteomes" id="UP000257136">
    <property type="component" value="Unassembled WGS sequence"/>
</dbReference>
<feature type="transmembrane region" description="Helical" evidence="6">
    <location>
        <begin position="281"/>
        <end position="299"/>
    </location>
</feature>
<accession>A0A3E0ERV9</accession>
<organism evidence="8 9">
    <name type="scientific">Flavobacterium aquicola</name>
    <dbReference type="NCBI Taxonomy" id="1682742"/>
    <lineage>
        <taxon>Bacteria</taxon>
        <taxon>Pseudomonadati</taxon>
        <taxon>Bacteroidota</taxon>
        <taxon>Flavobacteriia</taxon>
        <taxon>Flavobacteriales</taxon>
        <taxon>Flavobacteriaceae</taxon>
        <taxon>Flavobacterium</taxon>
    </lineage>
</organism>
<dbReference type="GO" id="GO:0016020">
    <property type="term" value="C:membrane"/>
    <property type="evidence" value="ECO:0007669"/>
    <property type="project" value="UniProtKB-SubCell"/>
</dbReference>
<keyword evidence="9" id="KW-1185">Reference proteome</keyword>
<proteinExistence type="inferred from homology"/>
<comment type="subcellular location">
    <subcellularLocation>
        <location evidence="1">Membrane</location>
        <topology evidence="1">Multi-pass membrane protein</topology>
    </subcellularLocation>
</comment>
<feature type="transmembrane region" description="Helical" evidence="6">
    <location>
        <begin position="21"/>
        <end position="38"/>
    </location>
</feature>
<evidence type="ECO:0000256" key="5">
    <source>
        <dbReference type="ARBA" id="ARBA00023136"/>
    </source>
</evidence>
<feature type="transmembrane region" description="Helical" evidence="6">
    <location>
        <begin position="50"/>
        <end position="71"/>
    </location>
</feature>
<keyword evidence="5 6" id="KW-0472">Membrane</keyword>
<dbReference type="SUPFAM" id="SSF103481">
    <property type="entry name" value="Multidrug resistance efflux transporter EmrE"/>
    <property type="match status" value="2"/>
</dbReference>
<evidence type="ECO:0000313" key="9">
    <source>
        <dbReference type="Proteomes" id="UP000257136"/>
    </source>
</evidence>
<evidence type="ECO:0000256" key="4">
    <source>
        <dbReference type="ARBA" id="ARBA00022989"/>
    </source>
</evidence>
<dbReference type="PANTHER" id="PTHR32322">
    <property type="entry name" value="INNER MEMBRANE TRANSPORTER"/>
    <property type="match status" value="1"/>
</dbReference>
<dbReference type="InterPro" id="IPR050638">
    <property type="entry name" value="AA-Vitamin_Transporters"/>
</dbReference>
<evidence type="ECO:0000256" key="1">
    <source>
        <dbReference type="ARBA" id="ARBA00004141"/>
    </source>
</evidence>
<name>A0A3E0ERV9_9FLAO</name>
<dbReference type="InterPro" id="IPR000620">
    <property type="entry name" value="EamA_dom"/>
</dbReference>
<comment type="caution">
    <text evidence="8">The sequence shown here is derived from an EMBL/GenBank/DDBJ whole genome shotgun (WGS) entry which is preliminary data.</text>
</comment>
<gene>
    <name evidence="8" type="ORF">C8P67_10390</name>
</gene>
<evidence type="ECO:0000256" key="2">
    <source>
        <dbReference type="ARBA" id="ARBA00007362"/>
    </source>
</evidence>
<feature type="transmembrane region" description="Helical" evidence="6">
    <location>
        <begin position="109"/>
        <end position="129"/>
    </location>
</feature>